<dbReference type="AlphaFoldDB" id="A0A927U893"/>
<dbReference type="GO" id="GO:0030313">
    <property type="term" value="C:cell envelope"/>
    <property type="evidence" value="ECO:0007669"/>
    <property type="project" value="UniProtKB-SubCell"/>
</dbReference>
<reference evidence="3" key="1">
    <citation type="submission" date="2019-04" db="EMBL/GenBank/DDBJ databases">
        <title>Evolution of Biomass-Degrading Anaerobic Consortia Revealed by Metagenomics.</title>
        <authorList>
            <person name="Peng X."/>
        </authorList>
    </citation>
    <scope>NUCLEOTIDE SEQUENCE</scope>
    <source>
        <strain evidence="3">SIG311</strain>
    </source>
</reference>
<evidence type="ECO:0000256" key="2">
    <source>
        <dbReference type="SAM" id="SignalP"/>
    </source>
</evidence>
<dbReference type="InterPro" id="IPR042229">
    <property type="entry name" value="Listeria/Bacterioides_rpt_sf"/>
</dbReference>
<dbReference type="InterPro" id="IPR013378">
    <property type="entry name" value="InlB-like_B-rpt"/>
</dbReference>
<feature type="chain" id="PRO_5038887207" evidence="2">
    <location>
        <begin position="23"/>
        <end position="265"/>
    </location>
</feature>
<evidence type="ECO:0000313" key="4">
    <source>
        <dbReference type="Proteomes" id="UP000766246"/>
    </source>
</evidence>
<dbReference type="PROSITE" id="PS51257">
    <property type="entry name" value="PROKAR_LIPOPROTEIN"/>
    <property type="match status" value="1"/>
</dbReference>
<protein>
    <submittedName>
        <fullName evidence="3">SusF/SusE family outer membrane protein</fullName>
    </submittedName>
</protein>
<organism evidence="3 4">
    <name type="scientific">Pseudobutyrivibrio ruminis</name>
    <dbReference type="NCBI Taxonomy" id="46206"/>
    <lineage>
        <taxon>Bacteria</taxon>
        <taxon>Bacillati</taxon>
        <taxon>Bacillota</taxon>
        <taxon>Clostridia</taxon>
        <taxon>Lachnospirales</taxon>
        <taxon>Lachnospiraceae</taxon>
        <taxon>Pseudobutyrivibrio</taxon>
    </lineage>
</organism>
<comment type="subcellular location">
    <subcellularLocation>
        <location evidence="1">Cell envelope</location>
    </subcellularLocation>
</comment>
<feature type="signal peptide" evidence="2">
    <location>
        <begin position="1"/>
        <end position="22"/>
    </location>
</feature>
<keyword evidence="2" id="KW-0732">Signal</keyword>
<name>A0A927U893_9FIRM</name>
<proteinExistence type="predicted"/>
<dbReference type="EMBL" id="SVER01000024">
    <property type="protein sequence ID" value="MBE5920124.1"/>
    <property type="molecule type" value="Genomic_DNA"/>
</dbReference>
<dbReference type="Pfam" id="PF09479">
    <property type="entry name" value="Flg_new"/>
    <property type="match status" value="1"/>
</dbReference>
<gene>
    <name evidence="3" type="ORF">E7272_09805</name>
</gene>
<accession>A0A927U893</accession>
<sequence length="265" mass="29544">MKKRIVTMLLVGCIGVNTVAMTGCGNSESSAAEAQVEATTDETSNQHTVTYYDADGTTVIDTKVVEHKANAEDFTPEKEGYTFVGWFATPKLTREFDFSRAITEDTPLYAGFVSYVEDTRSFAIVGDGESELLKESNWGEVISDDHRLTKEDNSEANQYTITVELQEGDQFQFAVDETWADQRGYGYLESGMLDGKTYFKNAGGLGDTPAEKSNIEVAVAGTYTFTLTTFPGEDVYDEADQYYTEETKENFNSNPYDKITWTYTE</sequence>
<dbReference type="Gene3D" id="2.60.40.4270">
    <property type="entry name" value="Listeria-Bacteroides repeat domain"/>
    <property type="match status" value="1"/>
</dbReference>
<dbReference type="Gene3D" id="2.60.40.3620">
    <property type="match status" value="1"/>
</dbReference>
<evidence type="ECO:0000256" key="1">
    <source>
        <dbReference type="ARBA" id="ARBA00004196"/>
    </source>
</evidence>
<comment type="caution">
    <text evidence="3">The sequence shown here is derived from an EMBL/GenBank/DDBJ whole genome shotgun (WGS) entry which is preliminary data.</text>
</comment>
<dbReference type="Proteomes" id="UP000766246">
    <property type="component" value="Unassembled WGS sequence"/>
</dbReference>
<evidence type="ECO:0000313" key="3">
    <source>
        <dbReference type="EMBL" id="MBE5920124.1"/>
    </source>
</evidence>